<gene>
    <name evidence="1" type="ORF">J2TS6_36520</name>
</gene>
<dbReference type="AlphaFoldDB" id="A0A919XGP8"/>
<keyword evidence="2" id="KW-1185">Reference proteome</keyword>
<name>A0A919XGP8_9BACL</name>
<evidence type="ECO:0000313" key="1">
    <source>
        <dbReference type="EMBL" id="GIO32511.1"/>
    </source>
</evidence>
<reference evidence="1" key="1">
    <citation type="submission" date="2021-03" db="EMBL/GenBank/DDBJ databases">
        <title>Antimicrobial resistance genes in bacteria isolated from Japanese honey, and their potential for conferring macrolide and lincosamide resistance in the American foulbrood pathogen Paenibacillus larvae.</title>
        <authorList>
            <person name="Okamoto M."/>
            <person name="Kumagai M."/>
            <person name="Kanamori H."/>
            <person name="Takamatsu D."/>
        </authorList>
    </citation>
    <scope>NUCLEOTIDE SEQUENCE</scope>
    <source>
        <strain evidence="1">J2TS6</strain>
    </source>
</reference>
<comment type="caution">
    <text evidence="1">The sequence shown here is derived from an EMBL/GenBank/DDBJ whole genome shotgun (WGS) entry which is preliminary data.</text>
</comment>
<accession>A0A919XGP8</accession>
<evidence type="ECO:0000313" key="2">
    <source>
        <dbReference type="Proteomes" id="UP000679779"/>
    </source>
</evidence>
<dbReference type="Proteomes" id="UP000679779">
    <property type="component" value="Unassembled WGS sequence"/>
</dbReference>
<organism evidence="1 2">
    <name type="scientific">Paenibacillus albilobatus</name>
    <dbReference type="NCBI Taxonomy" id="2716884"/>
    <lineage>
        <taxon>Bacteria</taxon>
        <taxon>Bacillati</taxon>
        <taxon>Bacillota</taxon>
        <taxon>Bacilli</taxon>
        <taxon>Bacillales</taxon>
        <taxon>Paenibacillaceae</taxon>
        <taxon>Paenibacillus</taxon>
    </lineage>
</organism>
<proteinExistence type="predicted"/>
<dbReference type="EMBL" id="BORQ01000004">
    <property type="protein sequence ID" value="GIO32511.1"/>
    <property type="molecule type" value="Genomic_DNA"/>
</dbReference>
<sequence>MLHISPVGQDNARLGKWHKTIEYISVPGLRKKPSNRFSHMYDGTSESRPLIGMLALEVMGSTRNQKGDFLPAAFKSYHQLPMAEVKKRRYAKHEVGWNLIHLNEGGYNL</sequence>
<protein>
    <submittedName>
        <fullName evidence="1">Uncharacterized protein</fullName>
    </submittedName>
</protein>